<evidence type="ECO:0000256" key="7">
    <source>
        <dbReference type="ARBA" id="ARBA00022989"/>
    </source>
</evidence>
<dbReference type="PANTHER" id="PTHR24221:SF654">
    <property type="entry name" value="ATP-BINDING CASSETTE SUB-FAMILY B MEMBER 6"/>
    <property type="match status" value="1"/>
</dbReference>
<evidence type="ECO:0000259" key="10">
    <source>
        <dbReference type="PROSITE" id="PS50893"/>
    </source>
</evidence>
<dbReference type="AlphaFoldDB" id="A0ABD5YP92"/>
<evidence type="ECO:0000256" key="9">
    <source>
        <dbReference type="SAM" id="Phobius"/>
    </source>
</evidence>
<dbReference type="InterPro" id="IPR039421">
    <property type="entry name" value="Type_1_exporter"/>
</dbReference>
<proteinExistence type="predicted"/>
<dbReference type="PROSITE" id="PS00211">
    <property type="entry name" value="ABC_TRANSPORTER_1"/>
    <property type="match status" value="1"/>
</dbReference>
<dbReference type="InterPro" id="IPR003439">
    <property type="entry name" value="ABC_transporter-like_ATP-bd"/>
</dbReference>
<dbReference type="Pfam" id="PF00005">
    <property type="entry name" value="ABC_tran"/>
    <property type="match status" value="1"/>
</dbReference>
<dbReference type="Pfam" id="PF00664">
    <property type="entry name" value="ABC_membrane"/>
    <property type="match status" value="1"/>
</dbReference>
<evidence type="ECO:0000256" key="5">
    <source>
        <dbReference type="ARBA" id="ARBA00022741"/>
    </source>
</evidence>
<dbReference type="GO" id="GO:0005886">
    <property type="term" value="C:plasma membrane"/>
    <property type="evidence" value="ECO:0007669"/>
    <property type="project" value="UniProtKB-SubCell"/>
</dbReference>
<feature type="domain" description="ABC transporter" evidence="10">
    <location>
        <begin position="345"/>
        <end position="586"/>
    </location>
</feature>
<evidence type="ECO:0000256" key="1">
    <source>
        <dbReference type="ARBA" id="ARBA00004651"/>
    </source>
</evidence>
<keyword evidence="6 12" id="KW-0067">ATP-binding</keyword>
<dbReference type="GO" id="GO:0005524">
    <property type="term" value="F:ATP binding"/>
    <property type="evidence" value="ECO:0007669"/>
    <property type="project" value="UniProtKB-KW"/>
</dbReference>
<gene>
    <name evidence="12" type="ORF">ACFQL7_05505</name>
</gene>
<evidence type="ECO:0000256" key="4">
    <source>
        <dbReference type="ARBA" id="ARBA00022692"/>
    </source>
</evidence>
<dbReference type="InterPro" id="IPR036640">
    <property type="entry name" value="ABC1_TM_sf"/>
</dbReference>
<dbReference type="Gene3D" id="1.20.1560.10">
    <property type="entry name" value="ABC transporter type 1, transmembrane domain"/>
    <property type="match status" value="1"/>
</dbReference>
<keyword evidence="13" id="KW-1185">Reference proteome</keyword>
<dbReference type="SUPFAM" id="SSF90123">
    <property type="entry name" value="ABC transporter transmembrane region"/>
    <property type="match status" value="1"/>
</dbReference>
<dbReference type="FunFam" id="3.40.50.300:FF:000221">
    <property type="entry name" value="Multidrug ABC transporter ATP-binding protein"/>
    <property type="match status" value="1"/>
</dbReference>
<feature type="domain" description="ABC transmembrane type-1" evidence="11">
    <location>
        <begin position="9"/>
        <end position="313"/>
    </location>
</feature>
<feature type="transmembrane region" description="Helical" evidence="9">
    <location>
        <begin position="245"/>
        <end position="270"/>
    </location>
</feature>
<evidence type="ECO:0000256" key="8">
    <source>
        <dbReference type="ARBA" id="ARBA00023136"/>
    </source>
</evidence>
<organism evidence="12 13">
    <name type="scientific">Halocatena marina</name>
    <dbReference type="NCBI Taxonomy" id="2934937"/>
    <lineage>
        <taxon>Archaea</taxon>
        <taxon>Methanobacteriati</taxon>
        <taxon>Methanobacteriota</taxon>
        <taxon>Stenosarchaea group</taxon>
        <taxon>Halobacteria</taxon>
        <taxon>Halobacteriales</taxon>
        <taxon>Natronomonadaceae</taxon>
        <taxon>Halocatena</taxon>
    </lineage>
</organism>
<dbReference type="EMBL" id="JBHTAX010000001">
    <property type="protein sequence ID" value="MFC7189355.1"/>
    <property type="molecule type" value="Genomic_DNA"/>
</dbReference>
<dbReference type="InterPro" id="IPR003593">
    <property type="entry name" value="AAA+_ATPase"/>
</dbReference>
<keyword evidence="4 9" id="KW-0812">Transmembrane</keyword>
<evidence type="ECO:0000256" key="2">
    <source>
        <dbReference type="ARBA" id="ARBA00022448"/>
    </source>
</evidence>
<evidence type="ECO:0000256" key="3">
    <source>
        <dbReference type="ARBA" id="ARBA00022475"/>
    </source>
</evidence>
<dbReference type="PROSITE" id="PS50893">
    <property type="entry name" value="ABC_TRANSPORTER_2"/>
    <property type="match status" value="1"/>
</dbReference>
<protein>
    <submittedName>
        <fullName evidence="12">ABC transporter ATP-binding protein</fullName>
    </submittedName>
</protein>
<accession>A0ABD5YP92</accession>
<evidence type="ECO:0000256" key="6">
    <source>
        <dbReference type="ARBA" id="ARBA00022840"/>
    </source>
</evidence>
<keyword evidence="8 9" id="KW-0472">Membrane</keyword>
<comment type="caution">
    <text evidence="12">The sequence shown here is derived from an EMBL/GenBank/DDBJ whole genome shotgun (WGS) entry which is preliminary data.</text>
</comment>
<feature type="transmembrane region" description="Helical" evidence="9">
    <location>
        <begin position="165"/>
        <end position="185"/>
    </location>
</feature>
<dbReference type="InterPro" id="IPR027417">
    <property type="entry name" value="P-loop_NTPase"/>
</dbReference>
<comment type="subcellular location">
    <subcellularLocation>
        <location evidence="1">Cell membrane</location>
        <topology evidence="1">Multi-pass membrane protein</topology>
    </subcellularLocation>
</comment>
<name>A0ABD5YP92_9EURY</name>
<keyword evidence="7 9" id="KW-1133">Transmembrane helix</keyword>
<reference evidence="12 13" key="1">
    <citation type="journal article" date="2019" name="Int. J. Syst. Evol. Microbiol.">
        <title>The Global Catalogue of Microorganisms (GCM) 10K type strain sequencing project: providing services to taxonomists for standard genome sequencing and annotation.</title>
        <authorList>
            <consortium name="The Broad Institute Genomics Platform"/>
            <consortium name="The Broad Institute Genome Sequencing Center for Infectious Disease"/>
            <person name="Wu L."/>
            <person name="Ma J."/>
        </authorList>
    </citation>
    <scope>NUCLEOTIDE SEQUENCE [LARGE SCALE GENOMIC DNA]</scope>
    <source>
        <strain evidence="12 13">RDMS1</strain>
    </source>
</reference>
<dbReference type="Gene3D" id="3.40.50.300">
    <property type="entry name" value="P-loop containing nucleotide triphosphate hydrolases"/>
    <property type="match status" value="1"/>
</dbReference>
<evidence type="ECO:0000313" key="12">
    <source>
        <dbReference type="EMBL" id="MFC7189355.1"/>
    </source>
</evidence>
<dbReference type="GO" id="GO:0055085">
    <property type="term" value="P:transmembrane transport"/>
    <property type="evidence" value="ECO:0007669"/>
    <property type="project" value="UniProtKB-ARBA"/>
</dbReference>
<dbReference type="PANTHER" id="PTHR24221">
    <property type="entry name" value="ATP-BINDING CASSETTE SUB-FAMILY B"/>
    <property type="match status" value="1"/>
</dbReference>
<dbReference type="Proteomes" id="UP001596417">
    <property type="component" value="Unassembled WGS sequence"/>
</dbReference>
<sequence>MKPRWQQFAVGVGLLIAAVFLQRIPALIIGRTLDVLLLGSHRYTLPLVPVSWLPKTESGQAILTISVLGAAIITESTAKWYGSLVYEKISLQTLHEIRTDVFATAAALPITYHDDRDHGDIVSVVNDDVDTLADLFAGGRDGLLYGGGLVSAFTFMMVLNWQLAVLLLAVPVVLVVTARVYASLLEPRYDAVRESIGAVNVQIQDAIQGLATVKAFAGEPIERARVEAVSNSYKESMWSTIRLRIAYNGISWFCGTVGIWGLFLLGGYWILTGPPLFFTVELSAGNLLTFLIYAESFLDPTRRLAVHVVDKVESGQAAARRVVAIHQHDTPDVDNLSELTGTGSVEYDDVSFTYKNTGDYNQENSETLTNVSFTAESGEFIGIVGSTGAGKSTLMQLLFRFYEPDAGTVRIDGHDITAADAANLREYIGYVSQDPFLFPSTVAENIAYGDQNPDREAVIAAANDADAHEFITTLPTEYDTAVGERGTNLSGGQRQRIAIARALYHDPEILVFDEATSHVDNETEAAIQQRLATSAGDRTIFAIAHRLSTVRTADRILVLDDGEIIERGTHDDLVAADGIYADLWRVQIGTVATANDGTNSRTETELIE</sequence>
<dbReference type="SUPFAM" id="SSF52540">
    <property type="entry name" value="P-loop containing nucleoside triphosphate hydrolases"/>
    <property type="match status" value="1"/>
</dbReference>
<dbReference type="InterPro" id="IPR017871">
    <property type="entry name" value="ABC_transporter-like_CS"/>
</dbReference>
<dbReference type="InterPro" id="IPR011527">
    <property type="entry name" value="ABC1_TM_dom"/>
</dbReference>
<keyword evidence="2" id="KW-0813">Transport</keyword>
<keyword evidence="3" id="KW-1003">Cell membrane</keyword>
<keyword evidence="5" id="KW-0547">Nucleotide-binding</keyword>
<dbReference type="PROSITE" id="PS50929">
    <property type="entry name" value="ABC_TM1F"/>
    <property type="match status" value="1"/>
</dbReference>
<evidence type="ECO:0000259" key="11">
    <source>
        <dbReference type="PROSITE" id="PS50929"/>
    </source>
</evidence>
<evidence type="ECO:0000313" key="13">
    <source>
        <dbReference type="Proteomes" id="UP001596417"/>
    </source>
</evidence>
<dbReference type="SMART" id="SM00382">
    <property type="entry name" value="AAA"/>
    <property type="match status" value="1"/>
</dbReference>